<evidence type="ECO:0000313" key="3">
    <source>
        <dbReference type="Proteomes" id="UP000324705"/>
    </source>
</evidence>
<dbReference type="OMA" id="PESKFRM"/>
<protein>
    <submittedName>
        <fullName evidence="2">Uncharacterized protein</fullName>
    </submittedName>
</protein>
<sequence>MARVKNIAATLILAIIMVAIASLPITSAVIAIDNSNVADDAALAELTTIIKKALDGVIAAAPPSKMTEVKYDVLEHEFTATSVLHKAKGDKEKLAKYIKAYKIAAKLVTAAKPESKFRMMEDTFTLAARPSPFPL</sequence>
<keyword evidence="1" id="KW-0732">Signal</keyword>
<evidence type="ECO:0000256" key="1">
    <source>
        <dbReference type="SAM" id="SignalP"/>
    </source>
</evidence>
<proteinExistence type="predicted"/>
<dbReference type="AlphaFoldDB" id="A0A9R1S9M5"/>
<dbReference type="Gramene" id="TRITD3Bv1G277110.1">
    <property type="protein sequence ID" value="TRITD3Bv1G277110.1"/>
    <property type="gene ID" value="TRITD3Bv1G277110"/>
</dbReference>
<feature type="chain" id="PRO_5040501660" evidence="1">
    <location>
        <begin position="29"/>
        <end position="135"/>
    </location>
</feature>
<dbReference type="Proteomes" id="UP000324705">
    <property type="component" value="Chromosome 3B"/>
</dbReference>
<keyword evidence="3" id="KW-1185">Reference proteome</keyword>
<evidence type="ECO:0000313" key="2">
    <source>
        <dbReference type="EMBL" id="VAH86275.1"/>
    </source>
</evidence>
<name>A0A9R1S9M5_TRITD</name>
<feature type="signal peptide" evidence="1">
    <location>
        <begin position="1"/>
        <end position="28"/>
    </location>
</feature>
<organism evidence="2 3">
    <name type="scientific">Triticum turgidum subsp. durum</name>
    <name type="common">Durum wheat</name>
    <name type="synonym">Triticum durum</name>
    <dbReference type="NCBI Taxonomy" id="4567"/>
    <lineage>
        <taxon>Eukaryota</taxon>
        <taxon>Viridiplantae</taxon>
        <taxon>Streptophyta</taxon>
        <taxon>Embryophyta</taxon>
        <taxon>Tracheophyta</taxon>
        <taxon>Spermatophyta</taxon>
        <taxon>Magnoliopsida</taxon>
        <taxon>Liliopsida</taxon>
        <taxon>Poales</taxon>
        <taxon>Poaceae</taxon>
        <taxon>BOP clade</taxon>
        <taxon>Pooideae</taxon>
        <taxon>Triticodae</taxon>
        <taxon>Triticeae</taxon>
        <taxon>Triticinae</taxon>
        <taxon>Triticum</taxon>
    </lineage>
</organism>
<gene>
    <name evidence="2" type="ORF">TRITD_3Bv1G277110</name>
</gene>
<reference evidence="2 3" key="1">
    <citation type="submission" date="2017-09" db="EMBL/GenBank/DDBJ databases">
        <authorList>
            <consortium name="International Durum Wheat Genome Sequencing Consortium (IDWGSC)"/>
            <person name="Milanesi L."/>
        </authorList>
    </citation>
    <scope>NUCLEOTIDE SEQUENCE [LARGE SCALE GENOMIC DNA]</scope>
    <source>
        <strain evidence="3">cv. Svevo</strain>
    </source>
</reference>
<accession>A0A9R1S9M5</accession>
<dbReference type="EMBL" id="LT934116">
    <property type="protein sequence ID" value="VAH86275.1"/>
    <property type="molecule type" value="Genomic_DNA"/>
</dbReference>